<dbReference type="PROSITE" id="PS00786">
    <property type="entry name" value="5_NUCLEOTIDASE_2"/>
    <property type="match status" value="1"/>
</dbReference>
<dbReference type="InterPro" id="IPR019546">
    <property type="entry name" value="TAT_signal_bac_arc"/>
</dbReference>
<evidence type="ECO:0000256" key="2">
    <source>
        <dbReference type="RuleBase" id="RU362119"/>
    </source>
</evidence>
<dbReference type="PROSITE" id="PS00785">
    <property type="entry name" value="5_NUCLEOTIDASE_1"/>
    <property type="match status" value="1"/>
</dbReference>
<dbReference type="GO" id="GO:0046872">
    <property type="term" value="F:metal ion binding"/>
    <property type="evidence" value="ECO:0007669"/>
    <property type="project" value="InterPro"/>
</dbReference>
<protein>
    <submittedName>
        <fullName evidence="4">5'-nucleotidase</fullName>
    </submittedName>
</protein>
<dbReference type="GO" id="GO:0009166">
    <property type="term" value="P:nucleotide catabolic process"/>
    <property type="evidence" value="ECO:0007669"/>
    <property type="project" value="InterPro"/>
</dbReference>
<dbReference type="GO" id="GO:0000166">
    <property type="term" value="F:nucleotide binding"/>
    <property type="evidence" value="ECO:0007669"/>
    <property type="project" value="UniProtKB-KW"/>
</dbReference>
<dbReference type="PANTHER" id="PTHR11575">
    <property type="entry name" value="5'-NUCLEOTIDASE-RELATED"/>
    <property type="match status" value="1"/>
</dbReference>
<evidence type="ECO:0000256" key="1">
    <source>
        <dbReference type="ARBA" id="ARBA00006654"/>
    </source>
</evidence>
<reference evidence="4 5" key="1">
    <citation type="submission" date="2016-10" db="EMBL/GenBank/DDBJ databases">
        <authorList>
            <person name="de Groot N.N."/>
        </authorList>
    </citation>
    <scope>NUCLEOTIDE SEQUENCE [LARGE SCALE GENOMIC DNA]</scope>
    <source>
        <strain evidence="4 5">DSM 22900</strain>
    </source>
</reference>
<organism evidence="4 5">
    <name type="scientific">Parapedobacter composti</name>
    <dbReference type="NCBI Taxonomy" id="623281"/>
    <lineage>
        <taxon>Bacteria</taxon>
        <taxon>Pseudomonadati</taxon>
        <taxon>Bacteroidota</taxon>
        <taxon>Sphingobacteriia</taxon>
        <taxon>Sphingobacteriales</taxon>
        <taxon>Sphingobacteriaceae</taxon>
        <taxon>Parapedobacter</taxon>
    </lineage>
</organism>
<dbReference type="NCBIfam" id="TIGR01409">
    <property type="entry name" value="TAT_signal_seq"/>
    <property type="match status" value="1"/>
</dbReference>
<dbReference type="PANTHER" id="PTHR11575:SF24">
    <property type="entry name" value="5'-NUCLEOTIDASE"/>
    <property type="match status" value="1"/>
</dbReference>
<keyword evidence="2" id="KW-0378">Hydrolase</keyword>
<comment type="similarity">
    <text evidence="1 2">Belongs to the 5'-nucleotidase family.</text>
</comment>
<dbReference type="InterPro" id="IPR029052">
    <property type="entry name" value="Metallo-depent_PP-like"/>
</dbReference>
<dbReference type="Proteomes" id="UP000199577">
    <property type="component" value="Unassembled WGS sequence"/>
</dbReference>
<dbReference type="Pfam" id="PF00149">
    <property type="entry name" value="Metallophos"/>
    <property type="match status" value="1"/>
</dbReference>
<keyword evidence="5" id="KW-1185">Reference proteome</keyword>
<dbReference type="GO" id="GO:0016788">
    <property type="term" value="F:hydrolase activity, acting on ester bonds"/>
    <property type="evidence" value="ECO:0007669"/>
    <property type="project" value="InterPro"/>
</dbReference>
<keyword evidence="2" id="KW-0547">Nucleotide-binding</keyword>
<feature type="domain" description="Calcineurin-like phosphoesterase" evidence="3">
    <location>
        <begin position="52"/>
        <end position="269"/>
    </location>
</feature>
<dbReference type="InterPro" id="IPR006146">
    <property type="entry name" value="5'-Nucleotdase_CS"/>
</dbReference>
<dbReference type="AlphaFoldDB" id="A0A1I1HLL6"/>
<dbReference type="SUPFAM" id="SSF56300">
    <property type="entry name" value="Metallo-dependent phosphatases"/>
    <property type="match status" value="1"/>
</dbReference>
<evidence type="ECO:0000313" key="5">
    <source>
        <dbReference type="Proteomes" id="UP000199577"/>
    </source>
</evidence>
<dbReference type="InterPro" id="IPR006311">
    <property type="entry name" value="TAT_signal"/>
</dbReference>
<dbReference type="STRING" id="623281.SAMN05421747_106169"/>
<dbReference type="PRINTS" id="PR01607">
    <property type="entry name" value="APYRASEFAMLY"/>
</dbReference>
<dbReference type="InterPro" id="IPR006179">
    <property type="entry name" value="5_nucleotidase/apyrase"/>
</dbReference>
<dbReference type="PROSITE" id="PS51318">
    <property type="entry name" value="TAT"/>
    <property type="match status" value="1"/>
</dbReference>
<proteinExistence type="inferred from homology"/>
<accession>A0A1I1HLL6</accession>
<evidence type="ECO:0000259" key="3">
    <source>
        <dbReference type="Pfam" id="PF00149"/>
    </source>
</evidence>
<evidence type="ECO:0000313" key="4">
    <source>
        <dbReference type="EMBL" id="SFC22858.1"/>
    </source>
</evidence>
<gene>
    <name evidence="4" type="ORF">SAMN05421747_106169</name>
</gene>
<sequence>MTASTLIRNSMDASQRMNRRHFLKQAGAVAAWSAVSSVPFAASASAGDQVVLTILHTNDVHSRIEPFPMDGSRNQGLGGVARRAALVRRIRSEQRNVLLLDAGDTVQGTPYFNLFGGKVELELMSKMGYDACTLGNHEFDNGLDGLAQMLGYATFPFLTANYDFSDTLLKGKTRDYAIFRKQGIRIGVFGLGIELDGLVDPVRCRGVRYLDPIATANELAAQLRHDLRCDLIVCLSHLGYQYQSDKISDRVLAANTRNVDLIIGGHTHTFMPEPESIRNLDGRETIVNQVGFGGIYLGRLDYVFERQSGKKALAGAYRYDVSTPMAAVVG</sequence>
<dbReference type="Gene3D" id="3.60.21.10">
    <property type="match status" value="1"/>
</dbReference>
<dbReference type="EMBL" id="FOLL01000006">
    <property type="protein sequence ID" value="SFC22858.1"/>
    <property type="molecule type" value="Genomic_DNA"/>
</dbReference>
<name>A0A1I1HLL6_9SPHI</name>
<dbReference type="InterPro" id="IPR004843">
    <property type="entry name" value="Calcineurin-like_PHP"/>
</dbReference>